<dbReference type="Gene3D" id="3.20.20.70">
    <property type="entry name" value="Aldolase class I"/>
    <property type="match status" value="1"/>
</dbReference>
<dbReference type="Proteomes" id="UP000199086">
    <property type="component" value="Unassembled WGS sequence"/>
</dbReference>
<proteinExistence type="inferred from homology"/>
<dbReference type="Pfam" id="PF03060">
    <property type="entry name" value="NMO"/>
    <property type="match status" value="1"/>
</dbReference>
<dbReference type="EMBL" id="FMYF01000003">
    <property type="protein sequence ID" value="SDB80785.1"/>
    <property type="molecule type" value="Genomic_DNA"/>
</dbReference>
<evidence type="ECO:0000256" key="7">
    <source>
        <dbReference type="ARBA" id="ARBA00023033"/>
    </source>
</evidence>
<organism evidence="10 11">
    <name type="scientific">Raineyella antarctica</name>
    <dbReference type="NCBI Taxonomy" id="1577474"/>
    <lineage>
        <taxon>Bacteria</taxon>
        <taxon>Bacillati</taxon>
        <taxon>Actinomycetota</taxon>
        <taxon>Actinomycetes</taxon>
        <taxon>Propionibacteriales</taxon>
        <taxon>Propionibacteriaceae</taxon>
        <taxon>Raineyella</taxon>
    </lineage>
</organism>
<dbReference type="GO" id="GO:0009636">
    <property type="term" value="P:response to toxic substance"/>
    <property type="evidence" value="ECO:0007669"/>
    <property type="project" value="UniProtKB-KW"/>
</dbReference>
<evidence type="ECO:0000256" key="2">
    <source>
        <dbReference type="ARBA" id="ARBA00009881"/>
    </source>
</evidence>
<evidence type="ECO:0000256" key="6">
    <source>
        <dbReference type="ARBA" id="ARBA00023002"/>
    </source>
</evidence>
<dbReference type="STRING" id="1577474.GA0111570_103105"/>
<dbReference type="OrthoDB" id="9778912at2"/>
<keyword evidence="6" id="KW-0560">Oxidoreductase</keyword>
<evidence type="ECO:0000256" key="4">
    <source>
        <dbReference type="ARBA" id="ARBA00022630"/>
    </source>
</evidence>
<keyword evidence="4" id="KW-0285">Flavoprotein</keyword>
<dbReference type="InterPro" id="IPR004136">
    <property type="entry name" value="NMO"/>
</dbReference>
<protein>
    <recommendedName>
        <fullName evidence="8">Propionate 3-nitronate monooxygenase</fullName>
    </recommendedName>
</protein>
<dbReference type="GO" id="GO:0018580">
    <property type="term" value="F:nitronate monooxygenase activity"/>
    <property type="evidence" value="ECO:0007669"/>
    <property type="project" value="InterPro"/>
</dbReference>
<keyword evidence="3" id="KW-0216">Detoxification</keyword>
<sequence length="342" mass="34987">MSGFPTLRVPILAAPMAGGPSTPALVSAMAEAGGLGFLAAGYLPVAALAEQVAAVRTAGTDLFGVNLFVPDTEPIDLPAVLAYREALLPLAAELGLDGLPEPYPDDDGWAAKVDLLVDQPVPIVSFTFGLPDRTTVERLHGVDTLLVATVTSTADARAAVEAGMDGLVVQGPGAGGHQGTWHTSDPAPSLPLDDLLAQVLAEVDVPVVAAGGLATADDVHRVVSAGAAGAQLGTAFLLTPEAGTNPTYRAALTHPGFGPTRMTRAFSGRWARSLDNAFIATYDALAPASYPAINQVTGPIRRAAAAAGDAQHLHLWAGTGVEHVREASAAEVVAQLWPDARE</sequence>
<gene>
    <name evidence="10" type="ORF">GA0111570_103105</name>
</gene>
<dbReference type="PANTHER" id="PTHR42747">
    <property type="entry name" value="NITRONATE MONOOXYGENASE-RELATED"/>
    <property type="match status" value="1"/>
</dbReference>
<dbReference type="SUPFAM" id="SSF51412">
    <property type="entry name" value="Inosine monophosphate dehydrogenase (IMPDH)"/>
    <property type="match status" value="1"/>
</dbReference>
<keyword evidence="11" id="KW-1185">Reference proteome</keyword>
<evidence type="ECO:0000256" key="9">
    <source>
        <dbReference type="ARBA" id="ARBA00049401"/>
    </source>
</evidence>
<reference evidence="10 11" key="1">
    <citation type="submission" date="2016-06" db="EMBL/GenBank/DDBJ databases">
        <authorList>
            <person name="Olsen C.W."/>
            <person name="Carey S."/>
            <person name="Hinshaw L."/>
            <person name="Karasin A.I."/>
        </authorList>
    </citation>
    <scope>NUCLEOTIDE SEQUENCE [LARGE SCALE GENOMIC DNA]</scope>
    <source>
        <strain evidence="10 11">LZ-22</strain>
    </source>
</reference>
<evidence type="ECO:0000313" key="11">
    <source>
        <dbReference type="Proteomes" id="UP000199086"/>
    </source>
</evidence>
<keyword evidence="5" id="KW-0288">FMN</keyword>
<name>A0A1G6GGB6_9ACTN</name>
<dbReference type="PANTHER" id="PTHR42747:SF3">
    <property type="entry name" value="NITRONATE MONOOXYGENASE-RELATED"/>
    <property type="match status" value="1"/>
</dbReference>
<comment type="catalytic activity">
    <reaction evidence="9">
        <text>3 propionate 3-nitronate + 3 O2 + H2O = 3 3-oxopropanoate + 2 nitrate + nitrite + H2O2 + 3 H(+)</text>
        <dbReference type="Rhea" id="RHEA:57332"/>
        <dbReference type="ChEBI" id="CHEBI:15377"/>
        <dbReference type="ChEBI" id="CHEBI:15378"/>
        <dbReference type="ChEBI" id="CHEBI:15379"/>
        <dbReference type="ChEBI" id="CHEBI:16240"/>
        <dbReference type="ChEBI" id="CHEBI:16301"/>
        <dbReference type="ChEBI" id="CHEBI:17632"/>
        <dbReference type="ChEBI" id="CHEBI:33190"/>
        <dbReference type="ChEBI" id="CHEBI:136067"/>
    </reaction>
</comment>
<dbReference type="AlphaFoldDB" id="A0A1G6GGB6"/>
<comment type="cofactor">
    <cofactor evidence="1">
        <name>FMN</name>
        <dbReference type="ChEBI" id="CHEBI:58210"/>
    </cofactor>
</comment>
<comment type="similarity">
    <text evidence="2">Belongs to the nitronate monooxygenase family. NMO class I subfamily.</text>
</comment>
<evidence type="ECO:0000256" key="1">
    <source>
        <dbReference type="ARBA" id="ARBA00001917"/>
    </source>
</evidence>
<accession>A0A1G6GGB6</accession>
<evidence type="ECO:0000313" key="10">
    <source>
        <dbReference type="EMBL" id="SDB80785.1"/>
    </source>
</evidence>
<evidence type="ECO:0000256" key="5">
    <source>
        <dbReference type="ARBA" id="ARBA00022643"/>
    </source>
</evidence>
<dbReference type="RefSeq" id="WP_092607453.1">
    <property type="nucleotide sequence ID" value="NZ_FMYF01000003.1"/>
</dbReference>
<dbReference type="CDD" id="cd04730">
    <property type="entry name" value="NPD_like"/>
    <property type="match status" value="1"/>
</dbReference>
<keyword evidence="7" id="KW-0503">Monooxygenase</keyword>
<dbReference type="InterPro" id="IPR013785">
    <property type="entry name" value="Aldolase_TIM"/>
</dbReference>
<evidence type="ECO:0000256" key="3">
    <source>
        <dbReference type="ARBA" id="ARBA00022575"/>
    </source>
</evidence>
<evidence type="ECO:0000256" key="8">
    <source>
        <dbReference type="ARBA" id="ARBA00031155"/>
    </source>
</evidence>